<dbReference type="SUPFAM" id="SSF57850">
    <property type="entry name" value="RING/U-box"/>
    <property type="match status" value="1"/>
</dbReference>
<dbReference type="InterPro" id="IPR013083">
    <property type="entry name" value="Znf_RING/FYVE/PHD"/>
</dbReference>
<dbReference type="PROSITE" id="PS50089">
    <property type="entry name" value="ZF_RING_2"/>
    <property type="match status" value="1"/>
</dbReference>
<proteinExistence type="predicted"/>
<dbReference type="GO" id="GO:0008270">
    <property type="term" value="F:zinc ion binding"/>
    <property type="evidence" value="ECO:0007669"/>
    <property type="project" value="UniProtKB-KW"/>
</dbReference>
<accession>A0AAN8VSJ5</accession>
<dbReference type="SMART" id="SM00184">
    <property type="entry name" value="RING"/>
    <property type="match status" value="1"/>
</dbReference>
<evidence type="ECO:0000256" key="1">
    <source>
        <dbReference type="PROSITE-ProRule" id="PRU00175"/>
    </source>
</evidence>
<feature type="transmembrane region" description="Helical" evidence="2">
    <location>
        <begin position="15"/>
        <end position="39"/>
    </location>
</feature>
<keyword evidence="1" id="KW-0863">Zinc-finger</keyword>
<keyword evidence="5" id="KW-1185">Reference proteome</keyword>
<dbReference type="Proteomes" id="UP001370490">
    <property type="component" value="Unassembled WGS sequence"/>
</dbReference>
<comment type="caution">
    <text evidence="4">The sequence shown here is derived from an EMBL/GenBank/DDBJ whole genome shotgun (WGS) entry which is preliminary data.</text>
</comment>
<reference evidence="4 5" key="1">
    <citation type="submission" date="2023-12" db="EMBL/GenBank/DDBJ databases">
        <title>A high-quality genome assembly for Dillenia turbinata (Dilleniales).</title>
        <authorList>
            <person name="Chanderbali A."/>
        </authorList>
    </citation>
    <scope>NUCLEOTIDE SEQUENCE [LARGE SCALE GENOMIC DNA]</scope>
    <source>
        <strain evidence="4">LSX21</strain>
        <tissue evidence="4">Leaf</tissue>
    </source>
</reference>
<dbReference type="PANTHER" id="PTHR45676">
    <property type="entry name" value="RING-H2 FINGER PROTEIN ATL51-RELATED"/>
    <property type="match status" value="1"/>
</dbReference>
<keyword evidence="2" id="KW-0472">Membrane</keyword>
<keyword evidence="1" id="KW-0862">Zinc</keyword>
<dbReference type="CDD" id="cd16461">
    <property type="entry name" value="RING-H2_EL5-like"/>
    <property type="match status" value="1"/>
</dbReference>
<keyword evidence="1" id="KW-0479">Metal-binding</keyword>
<dbReference type="GO" id="GO:0016567">
    <property type="term" value="P:protein ubiquitination"/>
    <property type="evidence" value="ECO:0007669"/>
    <property type="project" value="TreeGrafter"/>
</dbReference>
<keyword evidence="2" id="KW-1133">Transmembrane helix</keyword>
<evidence type="ECO:0000256" key="2">
    <source>
        <dbReference type="SAM" id="Phobius"/>
    </source>
</evidence>
<dbReference type="PANTHER" id="PTHR45676:SF177">
    <property type="entry name" value="RING-TYPE E3 UBIQUITIN TRANSFERASE"/>
    <property type="match status" value="1"/>
</dbReference>
<evidence type="ECO:0000313" key="4">
    <source>
        <dbReference type="EMBL" id="KAK6933193.1"/>
    </source>
</evidence>
<gene>
    <name evidence="4" type="ORF">RJ641_036087</name>
</gene>
<protein>
    <submittedName>
        <fullName evidence="4">Zinc finger, RING-type</fullName>
    </submittedName>
</protein>
<organism evidence="4 5">
    <name type="scientific">Dillenia turbinata</name>
    <dbReference type="NCBI Taxonomy" id="194707"/>
    <lineage>
        <taxon>Eukaryota</taxon>
        <taxon>Viridiplantae</taxon>
        <taxon>Streptophyta</taxon>
        <taxon>Embryophyta</taxon>
        <taxon>Tracheophyta</taxon>
        <taxon>Spermatophyta</taxon>
        <taxon>Magnoliopsida</taxon>
        <taxon>eudicotyledons</taxon>
        <taxon>Gunneridae</taxon>
        <taxon>Pentapetalae</taxon>
        <taxon>Dilleniales</taxon>
        <taxon>Dilleniaceae</taxon>
        <taxon>Dillenia</taxon>
    </lineage>
</organism>
<keyword evidence="2" id="KW-0812">Transmembrane</keyword>
<dbReference type="Pfam" id="PF13639">
    <property type="entry name" value="zf-RING_2"/>
    <property type="match status" value="1"/>
</dbReference>
<feature type="domain" description="RING-type" evidence="3">
    <location>
        <begin position="94"/>
        <end position="136"/>
    </location>
</feature>
<dbReference type="AlphaFoldDB" id="A0AAN8VSJ5"/>
<name>A0AAN8VSJ5_9MAGN</name>
<evidence type="ECO:0000313" key="5">
    <source>
        <dbReference type="Proteomes" id="UP001370490"/>
    </source>
</evidence>
<sequence length="182" mass="19998">MEDDQTKSVISQVSILFIGVASAALVVTIYHCVSVGWCARRHPRPSPSSEQHLVSSQVQILSSTESSIIDLIPTHKYKNKSETGRADDEDDATCAVCLCEFEEGEDLRTLPECLHSFHVPCIDMWLYSHASCPLCRATPTPTPTPSPSPHIFQLSRESNATRLVMPLASARPANLVVQSHMV</sequence>
<dbReference type="InterPro" id="IPR001841">
    <property type="entry name" value="Znf_RING"/>
</dbReference>
<dbReference type="Gene3D" id="3.30.40.10">
    <property type="entry name" value="Zinc/RING finger domain, C3HC4 (zinc finger)"/>
    <property type="match status" value="1"/>
</dbReference>
<dbReference type="EMBL" id="JBAMMX010000009">
    <property type="protein sequence ID" value="KAK6933193.1"/>
    <property type="molecule type" value="Genomic_DNA"/>
</dbReference>
<evidence type="ECO:0000259" key="3">
    <source>
        <dbReference type="PROSITE" id="PS50089"/>
    </source>
</evidence>